<evidence type="ECO:0000313" key="2">
    <source>
        <dbReference type="Proteomes" id="UP000604117"/>
    </source>
</evidence>
<gene>
    <name evidence="1" type="ORF">Asi02nite_30840</name>
</gene>
<protein>
    <submittedName>
        <fullName evidence="1">Uncharacterized protein</fullName>
    </submittedName>
</protein>
<comment type="caution">
    <text evidence="1">The sequence shown here is derived from an EMBL/GenBank/DDBJ whole genome shotgun (WGS) entry which is preliminary data.</text>
</comment>
<name>A0ABQ4CQM8_9ACTN</name>
<keyword evidence="2" id="KW-1185">Reference proteome</keyword>
<proteinExistence type="predicted"/>
<dbReference type="RefSeq" id="WP_203713546.1">
    <property type="nucleotide sequence ID" value="NZ_BONE01000022.1"/>
</dbReference>
<dbReference type="Proteomes" id="UP000604117">
    <property type="component" value="Unassembled WGS sequence"/>
</dbReference>
<organism evidence="1 2">
    <name type="scientific">Asanoa siamensis</name>
    <dbReference type="NCBI Taxonomy" id="926357"/>
    <lineage>
        <taxon>Bacteria</taxon>
        <taxon>Bacillati</taxon>
        <taxon>Actinomycetota</taxon>
        <taxon>Actinomycetes</taxon>
        <taxon>Micromonosporales</taxon>
        <taxon>Micromonosporaceae</taxon>
        <taxon>Asanoa</taxon>
    </lineage>
</organism>
<accession>A0ABQ4CQM8</accession>
<reference evidence="1 2" key="1">
    <citation type="submission" date="2021-01" db="EMBL/GenBank/DDBJ databases">
        <title>Whole genome shotgun sequence of Asanoa siamensis NBRC 107932.</title>
        <authorList>
            <person name="Komaki H."/>
            <person name="Tamura T."/>
        </authorList>
    </citation>
    <scope>NUCLEOTIDE SEQUENCE [LARGE SCALE GENOMIC DNA]</scope>
    <source>
        <strain evidence="1 2">NBRC 107932</strain>
    </source>
</reference>
<evidence type="ECO:0000313" key="1">
    <source>
        <dbReference type="EMBL" id="GIF73566.1"/>
    </source>
</evidence>
<dbReference type="EMBL" id="BONE01000022">
    <property type="protein sequence ID" value="GIF73566.1"/>
    <property type="molecule type" value="Genomic_DNA"/>
</dbReference>
<sequence>MGYTHYFDYEPTDPRFQRAWPQMVSDTRKIVARVHGAGIVLRNPFGAGPPVVSVEAAIAFNGDETQDLSCEPLVLVPREVPPYRQYGFCKTGRFPYDVAVMAVLLRCHLLAPDAFTFHSDGRWDEDWQGPWYNGLSGRGVVAELFGSTPTASPFDNE</sequence>